<dbReference type="EMBL" id="NIDN02000042">
    <property type="protein sequence ID" value="RLL98924.1"/>
    <property type="molecule type" value="Genomic_DNA"/>
</dbReference>
<proteinExistence type="predicted"/>
<evidence type="ECO:0000313" key="3">
    <source>
        <dbReference type="EMBL" id="RLL98924.1"/>
    </source>
</evidence>
<comment type="caution">
    <text evidence="3">The sequence shown here is derived from an EMBL/GenBank/DDBJ whole genome shotgun (WGS) entry which is preliminary data.</text>
</comment>
<dbReference type="OrthoDB" id="39175at2759"/>
<dbReference type="PANTHER" id="PTHR46910">
    <property type="entry name" value="TRANSCRIPTION FACTOR PDR1"/>
    <property type="match status" value="1"/>
</dbReference>
<dbReference type="CDD" id="cd12148">
    <property type="entry name" value="fungal_TF_MHR"/>
    <property type="match status" value="1"/>
</dbReference>
<dbReference type="Pfam" id="PF04082">
    <property type="entry name" value="Fungal_trans"/>
    <property type="match status" value="1"/>
</dbReference>
<accession>A0A421D9X4</accession>
<sequence length="531" mass="59082">MMNPSIVPASLTVTGPITWLSICSKAAVEWVSKQTGQSNFAQSAAHMAFNLTRRLKLDKFPQNAAVSEPDVETARRYTQAYFEERLDRAFAVVDRSAFQGRLDAQFEDGGESDQEDPAWYALRNVVYAYGCRIELSRRNSSVQAQSQAWKYFENALSVHVNLLYIRTDITAVQALAAMAFFVNSLGCPALEYMLVSNAVLLAYAKGLHLAIPSAWNGDEVEIQKRNHLFWSIYCLEKDICFRSGRPSSIDDEDISCSIPMPTEESPLDLQLLSGSIRHAQVLSRICKNMLTVKGLERSSEETVVAVQELEGQLEAWRQSLPLWMRPGTGIESDDQSEKTHLGQRVDKVHLSHILHLRVAYHGSLSALHSIFFYPWNLLRFGPLEKDPALEKQVQTSTETVAQAARSIILSARQNVVDSSTLRSLGLVFPMVGLINLFIYILKHPAHPGVASDLLLMEIAAGYFSYLEFVLEDYSTFQFAKAFMLYAKAAVKQAGNSGAGNSASYAPVLGELETLIINTYSLHDLAKLVVLS</sequence>
<evidence type="ECO:0000313" key="4">
    <source>
        <dbReference type="Proteomes" id="UP000215289"/>
    </source>
</evidence>
<organism evidence="3 4">
    <name type="scientific">Aspergillus turcosus</name>
    <dbReference type="NCBI Taxonomy" id="1245748"/>
    <lineage>
        <taxon>Eukaryota</taxon>
        <taxon>Fungi</taxon>
        <taxon>Dikarya</taxon>
        <taxon>Ascomycota</taxon>
        <taxon>Pezizomycotina</taxon>
        <taxon>Eurotiomycetes</taxon>
        <taxon>Eurotiomycetidae</taxon>
        <taxon>Eurotiales</taxon>
        <taxon>Aspergillaceae</taxon>
        <taxon>Aspergillus</taxon>
        <taxon>Aspergillus subgen. Fumigati</taxon>
    </lineage>
</organism>
<protein>
    <recommendedName>
        <fullName evidence="2">Xylanolytic transcriptional activator regulatory domain-containing protein</fullName>
    </recommendedName>
</protein>
<dbReference type="AlphaFoldDB" id="A0A421D9X4"/>
<dbReference type="STRING" id="1245748.A0A421D9X4"/>
<reference evidence="3 4" key="1">
    <citation type="submission" date="2018-08" db="EMBL/GenBank/DDBJ databases">
        <title>Draft genome sequences of two Aspergillus turcosus clinical strains isolated from bronchoalveolar lavage fluid: one azole-susceptible and the other azole-resistant.</title>
        <authorList>
            <person name="Parent-Michaud M."/>
            <person name="Dufresne P.J."/>
            <person name="Fournier E."/>
            <person name="Martineau C."/>
            <person name="Moreira S."/>
            <person name="Perkins V."/>
            <person name="De Repentigny L."/>
            <person name="Dufresne S.F."/>
        </authorList>
    </citation>
    <scope>NUCLEOTIDE SEQUENCE [LARGE SCALE GENOMIC DNA]</scope>
    <source>
        <strain evidence="3">HMR AF 1038</strain>
    </source>
</reference>
<evidence type="ECO:0000256" key="1">
    <source>
        <dbReference type="ARBA" id="ARBA00023242"/>
    </source>
</evidence>
<dbReference type="GO" id="GO:0003700">
    <property type="term" value="F:DNA-binding transcription factor activity"/>
    <property type="evidence" value="ECO:0007669"/>
    <property type="project" value="InterPro"/>
</dbReference>
<dbReference type="InterPro" id="IPR050987">
    <property type="entry name" value="AtrR-like"/>
</dbReference>
<dbReference type="PANTHER" id="PTHR46910:SF25">
    <property type="entry name" value="ABC-TRANSPORTER-REGULATING TRANSCRIPTION FACTOR"/>
    <property type="match status" value="1"/>
</dbReference>
<dbReference type="GO" id="GO:0003677">
    <property type="term" value="F:DNA binding"/>
    <property type="evidence" value="ECO:0007669"/>
    <property type="project" value="InterPro"/>
</dbReference>
<gene>
    <name evidence="3" type="ORF">CFD26_106901</name>
</gene>
<keyword evidence="4" id="KW-1185">Reference proteome</keyword>
<name>A0A421D9X4_9EURO</name>
<dbReference type="GO" id="GO:0008270">
    <property type="term" value="F:zinc ion binding"/>
    <property type="evidence" value="ECO:0007669"/>
    <property type="project" value="InterPro"/>
</dbReference>
<dbReference type="GO" id="GO:0006351">
    <property type="term" value="P:DNA-templated transcription"/>
    <property type="evidence" value="ECO:0007669"/>
    <property type="project" value="InterPro"/>
</dbReference>
<keyword evidence="1" id="KW-0539">Nucleus</keyword>
<dbReference type="InterPro" id="IPR007219">
    <property type="entry name" value="XnlR_reg_dom"/>
</dbReference>
<dbReference type="SMART" id="SM00906">
    <property type="entry name" value="Fungal_trans"/>
    <property type="match status" value="1"/>
</dbReference>
<evidence type="ECO:0000259" key="2">
    <source>
        <dbReference type="SMART" id="SM00906"/>
    </source>
</evidence>
<dbReference type="Proteomes" id="UP000215289">
    <property type="component" value="Unassembled WGS sequence"/>
</dbReference>
<feature type="domain" description="Xylanolytic transcriptional activator regulatory" evidence="2">
    <location>
        <begin position="191"/>
        <end position="265"/>
    </location>
</feature>